<evidence type="ECO:0000256" key="3">
    <source>
        <dbReference type="PROSITE-ProRule" id="PRU00221"/>
    </source>
</evidence>
<feature type="compositionally biased region" description="Polar residues" evidence="4">
    <location>
        <begin position="1"/>
        <end position="12"/>
    </location>
</feature>
<dbReference type="PANTHER" id="PTHR44813">
    <property type="entry name" value="MITOGEN-ACTIVATED PROTEIN KINASE-BINDING PROTEIN 1"/>
    <property type="match status" value="1"/>
</dbReference>
<feature type="compositionally biased region" description="Low complexity" evidence="4">
    <location>
        <begin position="1322"/>
        <end position="1336"/>
    </location>
</feature>
<feature type="region of interest" description="Disordered" evidence="4">
    <location>
        <begin position="941"/>
        <end position="986"/>
    </location>
</feature>
<evidence type="ECO:0008006" key="9">
    <source>
        <dbReference type="Google" id="ProtNLM"/>
    </source>
</evidence>
<proteinExistence type="predicted"/>
<feature type="region of interest" description="Disordered" evidence="4">
    <location>
        <begin position="1059"/>
        <end position="1131"/>
    </location>
</feature>
<feature type="compositionally biased region" description="Gly residues" evidence="4">
    <location>
        <begin position="25"/>
        <end position="34"/>
    </location>
</feature>
<dbReference type="SMART" id="SM00320">
    <property type="entry name" value="WD40"/>
    <property type="match status" value="12"/>
</dbReference>
<name>A0AAV6ZUM2_ENGPU</name>
<evidence type="ECO:0000256" key="4">
    <source>
        <dbReference type="SAM" id="MobiDB-lite"/>
    </source>
</evidence>
<dbReference type="Proteomes" id="UP000824782">
    <property type="component" value="Unassembled WGS sequence"/>
</dbReference>
<protein>
    <recommendedName>
        <fullName evidence="9">Mitogen-activated protein kinase-binding protein 1</fullName>
    </recommendedName>
</protein>
<dbReference type="PROSITE" id="PS50082">
    <property type="entry name" value="WD_REPEATS_2"/>
    <property type="match status" value="1"/>
</dbReference>
<evidence type="ECO:0000313" key="8">
    <source>
        <dbReference type="Proteomes" id="UP000824782"/>
    </source>
</evidence>
<dbReference type="EMBL" id="WNYA01000010">
    <property type="protein sequence ID" value="KAG8553014.1"/>
    <property type="molecule type" value="Genomic_DNA"/>
</dbReference>
<dbReference type="Pfam" id="PF24780">
    <property type="entry name" value="WD40_MABP1-WDR62_1st"/>
    <property type="match status" value="1"/>
</dbReference>
<dbReference type="InterPro" id="IPR001680">
    <property type="entry name" value="WD40_rpt"/>
</dbReference>
<feature type="compositionally biased region" description="Basic and acidic residues" evidence="4">
    <location>
        <begin position="1062"/>
        <end position="1095"/>
    </location>
</feature>
<feature type="region of interest" description="Disordered" evidence="4">
    <location>
        <begin position="774"/>
        <end position="793"/>
    </location>
</feature>
<dbReference type="FunFam" id="2.130.10.10:FF:000046">
    <property type="entry name" value="WD repeat-containing protein 62 isoform 1"/>
    <property type="match status" value="1"/>
</dbReference>
<feature type="compositionally biased region" description="Basic and acidic residues" evidence="4">
    <location>
        <begin position="1252"/>
        <end position="1265"/>
    </location>
</feature>
<dbReference type="PANTHER" id="PTHR44813:SF1">
    <property type="entry name" value="MITOGEN-ACTIVATED PROTEIN KINASE-BINDING PROTEIN 1"/>
    <property type="match status" value="1"/>
</dbReference>
<dbReference type="InterPro" id="IPR056161">
    <property type="entry name" value="WD40_MABP1-WDR62_1st"/>
</dbReference>
<feature type="compositionally biased region" description="Acidic residues" evidence="4">
    <location>
        <begin position="957"/>
        <end position="977"/>
    </location>
</feature>
<feature type="compositionally biased region" description="Polar residues" evidence="4">
    <location>
        <begin position="1195"/>
        <end position="1205"/>
    </location>
</feature>
<evidence type="ECO:0000259" key="5">
    <source>
        <dbReference type="Pfam" id="PF24780"/>
    </source>
</evidence>
<dbReference type="InterPro" id="IPR011047">
    <property type="entry name" value="Quinoprotein_ADH-like_sf"/>
</dbReference>
<dbReference type="Pfam" id="PF24782">
    <property type="entry name" value="WD40_MABP1-WDR62_2nd"/>
    <property type="match status" value="1"/>
</dbReference>
<feature type="domain" description="MABP1/WDR62 second WD40" evidence="6">
    <location>
        <begin position="386"/>
        <end position="718"/>
    </location>
</feature>
<accession>A0AAV6ZUM2</accession>
<keyword evidence="8" id="KW-1185">Reference proteome</keyword>
<feature type="region of interest" description="Disordered" evidence="4">
    <location>
        <begin position="1188"/>
        <end position="1338"/>
    </location>
</feature>
<evidence type="ECO:0000256" key="2">
    <source>
        <dbReference type="ARBA" id="ARBA00022737"/>
    </source>
</evidence>
<feature type="compositionally biased region" description="Polar residues" evidence="4">
    <location>
        <begin position="1099"/>
        <end position="1118"/>
    </location>
</feature>
<dbReference type="Gene3D" id="2.130.10.10">
    <property type="entry name" value="YVTN repeat-like/Quinoprotein amine dehydrogenase"/>
    <property type="match status" value="4"/>
</dbReference>
<comment type="caution">
    <text evidence="7">The sequence shown here is derived from an EMBL/GenBank/DDBJ whole genome shotgun (WGS) entry which is preliminary data.</text>
</comment>
<keyword evidence="2" id="KW-0677">Repeat</keyword>
<dbReference type="InterPro" id="IPR036322">
    <property type="entry name" value="WD40_repeat_dom_sf"/>
</dbReference>
<organism evidence="7 8">
    <name type="scientific">Engystomops pustulosus</name>
    <name type="common">Tungara frog</name>
    <name type="synonym">Physalaemus pustulosus</name>
    <dbReference type="NCBI Taxonomy" id="76066"/>
    <lineage>
        <taxon>Eukaryota</taxon>
        <taxon>Metazoa</taxon>
        <taxon>Chordata</taxon>
        <taxon>Craniata</taxon>
        <taxon>Vertebrata</taxon>
        <taxon>Euteleostomi</taxon>
        <taxon>Amphibia</taxon>
        <taxon>Batrachia</taxon>
        <taxon>Anura</taxon>
        <taxon>Neobatrachia</taxon>
        <taxon>Hyloidea</taxon>
        <taxon>Leptodactylidae</taxon>
        <taxon>Leiuperinae</taxon>
        <taxon>Engystomops</taxon>
    </lineage>
</organism>
<reference evidence="7" key="1">
    <citation type="thesis" date="2020" institute="ProQuest LLC" country="789 East Eisenhower Parkway, Ann Arbor, MI, USA">
        <title>Comparative Genomics and Chromosome Evolution.</title>
        <authorList>
            <person name="Mudd A.B."/>
        </authorList>
    </citation>
    <scope>NUCLEOTIDE SEQUENCE</scope>
    <source>
        <strain evidence="7">237g6f4</strain>
        <tissue evidence="7">Blood</tissue>
    </source>
</reference>
<dbReference type="PROSITE" id="PS50294">
    <property type="entry name" value="WD_REPEATS_REGION"/>
    <property type="match status" value="1"/>
</dbReference>
<gene>
    <name evidence="7" type="ORF">GDO81_003222</name>
</gene>
<dbReference type="GO" id="GO:0046330">
    <property type="term" value="P:positive regulation of JNK cascade"/>
    <property type="evidence" value="ECO:0007669"/>
    <property type="project" value="TreeGrafter"/>
</dbReference>
<dbReference type="SUPFAM" id="SSF50998">
    <property type="entry name" value="Quinoprotein alcohol dehydrogenase-like"/>
    <property type="match status" value="1"/>
</dbReference>
<keyword evidence="1 3" id="KW-0853">WD repeat</keyword>
<feature type="repeat" description="WD" evidence="3">
    <location>
        <begin position="685"/>
        <end position="719"/>
    </location>
</feature>
<feature type="domain" description="MABP1/WDR62 first WD40" evidence="5">
    <location>
        <begin position="53"/>
        <end position="380"/>
    </location>
</feature>
<sequence length="1446" mass="160537">MSEGNSANHRIQSSSPPARRRSSRGGMGTAGTGKGSRQVELEKVLGITLSSSSGLTCDPGSGLVAYPAGCVIVLLCPRKNNQSHIFNLSSKQLSALSFSPDGKFIVSGESGHKPAVRVWDVAEKTQVSEMLGHKYGVSCVCFSPNMKYVVSVGYQHDMVVNVWDWKNNNIVAKNKVSSKVSAVSFSEDSNYFVTAGHRHVKFWYLESSKQSQVNGTVPLVGRSGLLGDLHNNIFGGVACGKGKNAGSTYCVSYSGVLCQFSEKRLLEKWLKLKVSSSSCLCVTEEFVFCGCEEGIVRIFHAHNLQYVTDLPKPHSLGTDIALGLDASALFSRHGSSSFPDTCALVYDEDSRWLCCVYNDHSVYVWDVRNTHKVGKVYSALYHSSYVWNIEVYPESRQKRSLPPGSFFTCSSDNTIRLWNLERSPDHRLQRNIYSNDLFKVIYVEDNLVYLKDTSGTAEKPEPKDSKSGIRVMKIRHDGHQLASGDRTGNIRIYDLGSFEEMLTIEAHDGEVLCLEYSRPWTGMTLLASASRDRLIHILDAGHDYTLLQTLDDHSSSITAVKFAGDEEQMHMISCGADKSIYFRPAHMLPEGISFVRLHHAVEKTTLYDLDVDVTQKTAVVACQDKNVRLYNISSGKQEKALKGSTSGGALLKVQMDPSGRFFATSCSNKNISIYDLQTGECVSTMYGHSDIVTDMKFTSDCRRLITVSGDSCVFVWQLDPVMTTCMRHQLIGMSLEGKTTGAVVGRGLLNNKRETFVVGPLDESSQDDLFLDRSSDVEEPTPDTPISDSFEADPTFLQTNGKLPLWARKLDKEKNEPLVVLSQNQYRPQGRWAQSDSTVLIRNFLNGNDLSFCGTPNHEQGENSFLDETTHIEPKSLQELLECEDGNDFLDNRTFITETSSALEDTDLQSQSSGSNGICYPSSLQVSQQEESEFSIEERTFDKSNDSHVTESVSGCDPDEDSLASDNCSEAEADDAEENFRPETPEQERFLWKHFDTLEDALAEEKFDNTLDQLKPVEDDEELNPRLSFSARFLSRSLRSNRNGYNFLPDGQQVATALTTEPKAESDRSLKRFTDKLTEKEPDRTERRRTDKGAEISKLPSSLQKLQVNEKAASSRSSFPGCWPNKNKPNKERSYMEATASFKAKIFRSVSMGDSINGAQAEDHKRLSHLSRPVSSIDLYSLPPAEDNSYRPLPTSASCEQISSSHQERGKPSVISSNLISDKLLMPPPSTCGVVPRLKKKAKSVNNLPKASRKEENDVKAKGGDVLKSGPAHDVQKRRSSSAISRPPEVQDLPRRASIAGFPNHAGVSLHTGNQGMEEPKSNCSSPSQMSSCRSPGEPKVSLLASQCERVIHELHGAFQKTLKTYKEIEDCGGSNEEKSHLRSLFSDAFDYLQSEIDLTGLRQKKNPSVKDLLAHERSSSTPALRLLEHYSDMMLQLMREKINDQ</sequence>
<feature type="region of interest" description="Disordered" evidence="4">
    <location>
        <begin position="1"/>
        <end position="37"/>
    </location>
</feature>
<dbReference type="InterPro" id="IPR055292">
    <property type="entry name" value="MABP1"/>
</dbReference>
<dbReference type="SUPFAM" id="SSF50978">
    <property type="entry name" value="WD40 repeat-like"/>
    <property type="match status" value="1"/>
</dbReference>
<evidence type="ECO:0000313" key="7">
    <source>
        <dbReference type="EMBL" id="KAG8553014.1"/>
    </source>
</evidence>
<evidence type="ECO:0000259" key="6">
    <source>
        <dbReference type="Pfam" id="PF24782"/>
    </source>
</evidence>
<evidence type="ECO:0000256" key="1">
    <source>
        <dbReference type="ARBA" id="ARBA00022574"/>
    </source>
</evidence>
<dbReference type="GO" id="GO:0005737">
    <property type="term" value="C:cytoplasm"/>
    <property type="evidence" value="ECO:0007669"/>
    <property type="project" value="TreeGrafter"/>
</dbReference>
<dbReference type="InterPro" id="IPR015943">
    <property type="entry name" value="WD40/YVTN_repeat-like_dom_sf"/>
</dbReference>
<dbReference type="GO" id="GO:0043124">
    <property type="term" value="P:negative regulation of canonical NF-kappaB signal transduction"/>
    <property type="evidence" value="ECO:0007669"/>
    <property type="project" value="TreeGrafter"/>
</dbReference>
<dbReference type="InterPro" id="IPR056162">
    <property type="entry name" value="WD40_MABP1-WDR62_2nd"/>
</dbReference>